<evidence type="ECO:0000313" key="11">
    <source>
        <dbReference type="Proteomes" id="UP000828390"/>
    </source>
</evidence>
<dbReference type="AlphaFoldDB" id="A0A9D4CVM1"/>
<dbReference type="Gene3D" id="3.30.420.10">
    <property type="entry name" value="Ribonuclease H-like superfamily/Ribonuclease H"/>
    <property type="match status" value="1"/>
</dbReference>
<reference evidence="10" key="1">
    <citation type="journal article" date="2019" name="bioRxiv">
        <title>The Genome of the Zebra Mussel, Dreissena polymorpha: A Resource for Invasive Species Research.</title>
        <authorList>
            <person name="McCartney M.A."/>
            <person name="Auch B."/>
            <person name="Kono T."/>
            <person name="Mallez S."/>
            <person name="Zhang Y."/>
            <person name="Obille A."/>
            <person name="Becker A."/>
            <person name="Abrahante J.E."/>
            <person name="Garbe J."/>
            <person name="Badalamenti J.P."/>
            <person name="Herman A."/>
            <person name="Mangelson H."/>
            <person name="Liachko I."/>
            <person name="Sullivan S."/>
            <person name="Sone E.D."/>
            <person name="Koren S."/>
            <person name="Silverstein K.A.T."/>
            <person name="Beckman K.B."/>
            <person name="Gohl D.M."/>
        </authorList>
    </citation>
    <scope>NUCLEOTIDE SEQUENCE</scope>
    <source>
        <strain evidence="10">Duluth1</strain>
        <tissue evidence="10">Whole animal</tissue>
    </source>
</reference>
<feature type="compositionally biased region" description="Basic and acidic residues" evidence="8">
    <location>
        <begin position="75"/>
        <end position="85"/>
    </location>
</feature>
<keyword evidence="3" id="KW-0479">Metal-binding</keyword>
<dbReference type="PANTHER" id="PTHR13058">
    <property type="entry name" value="THREE PRIME REPAIR EXONUCLEASE 1, 2"/>
    <property type="match status" value="1"/>
</dbReference>
<evidence type="ECO:0000256" key="4">
    <source>
        <dbReference type="ARBA" id="ARBA00022801"/>
    </source>
</evidence>
<dbReference type="OrthoDB" id="6137214at2759"/>
<evidence type="ECO:0000256" key="1">
    <source>
        <dbReference type="ARBA" id="ARBA00001946"/>
    </source>
</evidence>
<organism evidence="10 11">
    <name type="scientific">Dreissena polymorpha</name>
    <name type="common">Zebra mussel</name>
    <name type="synonym">Mytilus polymorpha</name>
    <dbReference type="NCBI Taxonomy" id="45954"/>
    <lineage>
        <taxon>Eukaryota</taxon>
        <taxon>Metazoa</taxon>
        <taxon>Spiralia</taxon>
        <taxon>Lophotrochozoa</taxon>
        <taxon>Mollusca</taxon>
        <taxon>Bivalvia</taxon>
        <taxon>Autobranchia</taxon>
        <taxon>Heteroconchia</taxon>
        <taxon>Euheterodonta</taxon>
        <taxon>Imparidentia</taxon>
        <taxon>Neoheterodontei</taxon>
        <taxon>Myida</taxon>
        <taxon>Dreissenoidea</taxon>
        <taxon>Dreissenidae</taxon>
        <taxon>Dreissena</taxon>
    </lineage>
</organism>
<gene>
    <name evidence="10" type="ORF">DPMN_039882</name>
</gene>
<keyword evidence="4" id="KW-0378">Hydrolase</keyword>
<evidence type="ECO:0000259" key="9">
    <source>
        <dbReference type="SMART" id="SM00479"/>
    </source>
</evidence>
<evidence type="ECO:0000313" key="10">
    <source>
        <dbReference type="EMBL" id="KAH3733454.1"/>
    </source>
</evidence>
<feature type="compositionally biased region" description="Basic and acidic residues" evidence="8">
    <location>
        <begin position="22"/>
        <end position="31"/>
    </location>
</feature>
<comment type="cofactor">
    <cofactor evidence="1">
        <name>Mg(2+)</name>
        <dbReference type="ChEBI" id="CHEBI:18420"/>
    </cofactor>
</comment>
<accession>A0A9D4CVM1</accession>
<dbReference type="GO" id="GO:0005737">
    <property type="term" value="C:cytoplasm"/>
    <property type="evidence" value="ECO:0007669"/>
    <property type="project" value="TreeGrafter"/>
</dbReference>
<keyword evidence="5" id="KW-0269">Exonuclease</keyword>
<dbReference type="CDD" id="cd06127">
    <property type="entry name" value="DEDDh"/>
    <property type="match status" value="1"/>
</dbReference>
<dbReference type="GO" id="GO:0008296">
    <property type="term" value="F:3'-5'-DNA exonuclease activity"/>
    <property type="evidence" value="ECO:0007669"/>
    <property type="project" value="TreeGrafter"/>
</dbReference>
<proteinExistence type="inferred from homology"/>
<feature type="region of interest" description="Disordered" evidence="8">
    <location>
        <begin position="1"/>
        <end position="107"/>
    </location>
</feature>
<dbReference type="SMART" id="SM00479">
    <property type="entry name" value="EXOIII"/>
    <property type="match status" value="1"/>
</dbReference>
<dbReference type="InterPro" id="IPR036397">
    <property type="entry name" value="RNaseH_sf"/>
</dbReference>
<sequence length="309" mass="34392">MSSSTTSSLTSSKSLTNTRGQAGRDNDEKAVLTKGRVRKLSPCTIAEESYVRPIKRGRVNKNEGGEEQAGPSGSRSKDLEHHKSSELVTLPRARGEQTVQHSQRNIKHGRLQEPTFVIIDLETTDLIHGSLMPHITQIAVKEKETGVSFSVYVMPKMPITPNATRLTGICVDFKGDMLVNGKRVEYVSAHRALTQLRTWLKQFKNVVLVAHNGKAFDFPILMSALKNNKMVKSFLSSVTGFVDSLEVFRNKYPGRRSYKQVDLARKLLGTTYNEHNAIADVQTLTQLVGLCTTSVLLSFRFSSEDIIND</sequence>
<dbReference type="SUPFAM" id="SSF53098">
    <property type="entry name" value="Ribonuclease H-like"/>
    <property type="match status" value="1"/>
</dbReference>
<dbReference type="EMBL" id="JAIWYP010000011">
    <property type="protein sequence ID" value="KAH3733454.1"/>
    <property type="molecule type" value="Genomic_DNA"/>
</dbReference>
<keyword evidence="11" id="KW-1185">Reference proteome</keyword>
<dbReference type="GO" id="GO:0046872">
    <property type="term" value="F:metal ion binding"/>
    <property type="evidence" value="ECO:0007669"/>
    <property type="project" value="UniProtKB-KW"/>
</dbReference>
<protein>
    <recommendedName>
        <fullName evidence="9">Exonuclease domain-containing protein</fullName>
    </recommendedName>
</protein>
<dbReference type="Pfam" id="PF00929">
    <property type="entry name" value="RNase_T"/>
    <property type="match status" value="1"/>
</dbReference>
<comment type="caution">
    <text evidence="10">The sequence shown here is derived from an EMBL/GenBank/DDBJ whole genome shotgun (WGS) entry which is preliminary data.</text>
</comment>
<dbReference type="GO" id="GO:0006308">
    <property type="term" value="P:DNA catabolic process"/>
    <property type="evidence" value="ECO:0007669"/>
    <property type="project" value="TreeGrafter"/>
</dbReference>
<evidence type="ECO:0000256" key="3">
    <source>
        <dbReference type="ARBA" id="ARBA00022723"/>
    </source>
</evidence>
<dbReference type="InterPro" id="IPR012337">
    <property type="entry name" value="RNaseH-like_sf"/>
</dbReference>
<dbReference type="Proteomes" id="UP000828390">
    <property type="component" value="Unassembled WGS sequence"/>
</dbReference>
<dbReference type="InterPro" id="IPR040393">
    <property type="entry name" value="TREX1/2"/>
</dbReference>
<evidence type="ECO:0000256" key="2">
    <source>
        <dbReference type="ARBA" id="ARBA00022722"/>
    </source>
</evidence>
<name>A0A9D4CVM1_DREPO</name>
<dbReference type="GO" id="GO:0003676">
    <property type="term" value="F:nucleic acid binding"/>
    <property type="evidence" value="ECO:0007669"/>
    <property type="project" value="InterPro"/>
</dbReference>
<comment type="similarity">
    <text evidence="7">Belongs to the exonuclease superfamily. TREX family.</text>
</comment>
<dbReference type="PANTHER" id="PTHR13058:SF22">
    <property type="entry name" value="EXODEOXYRIBONUCLEASE III"/>
    <property type="match status" value="1"/>
</dbReference>
<evidence type="ECO:0000256" key="7">
    <source>
        <dbReference type="ARBA" id="ARBA00025769"/>
    </source>
</evidence>
<evidence type="ECO:0000256" key="6">
    <source>
        <dbReference type="ARBA" id="ARBA00022842"/>
    </source>
</evidence>
<feature type="compositionally biased region" description="Low complexity" evidence="8">
    <location>
        <begin position="1"/>
        <end position="16"/>
    </location>
</feature>
<dbReference type="InterPro" id="IPR013520">
    <property type="entry name" value="Ribonucl_H"/>
</dbReference>
<feature type="domain" description="Exonuclease" evidence="9">
    <location>
        <begin position="115"/>
        <end position="297"/>
    </location>
</feature>
<reference evidence="10" key="2">
    <citation type="submission" date="2020-11" db="EMBL/GenBank/DDBJ databases">
        <authorList>
            <person name="McCartney M.A."/>
            <person name="Auch B."/>
            <person name="Kono T."/>
            <person name="Mallez S."/>
            <person name="Becker A."/>
            <person name="Gohl D.M."/>
            <person name="Silverstein K.A.T."/>
            <person name="Koren S."/>
            <person name="Bechman K.B."/>
            <person name="Herman A."/>
            <person name="Abrahante J.E."/>
            <person name="Garbe J."/>
        </authorList>
    </citation>
    <scope>NUCLEOTIDE SEQUENCE</scope>
    <source>
        <strain evidence="10">Duluth1</strain>
        <tissue evidence="10">Whole animal</tissue>
    </source>
</reference>
<keyword evidence="6" id="KW-0460">Magnesium</keyword>
<evidence type="ECO:0000256" key="8">
    <source>
        <dbReference type="SAM" id="MobiDB-lite"/>
    </source>
</evidence>
<keyword evidence="2" id="KW-0540">Nuclease</keyword>
<evidence type="ECO:0000256" key="5">
    <source>
        <dbReference type="ARBA" id="ARBA00022839"/>
    </source>
</evidence>